<evidence type="ECO:0000313" key="5">
    <source>
        <dbReference type="EMBL" id="UDL15972.1"/>
    </source>
</evidence>
<keyword evidence="2" id="KW-0946">Virion</keyword>
<feature type="domain" description="Right handed beta helix" evidence="4">
    <location>
        <begin position="213"/>
        <end position="361"/>
    </location>
</feature>
<evidence type="ECO:0000256" key="2">
    <source>
        <dbReference type="ARBA" id="ARBA00022844"/>
    </source>
</evidence>
<evidence type="ECO:0000256" key="1">
    <source>
        <dbReference type="ARBA" id="ARBA00004328"/>
    </source>
</evidence>
<dbReference type="Gene3D" id="2.160.20.10">
    <property type="entry name" value="Single-stranded right-handed beta-helix, Pectin lyase-like"/>
    <property type="match status" value="1"/>
</dbReference>
<dbReference type="RefSeq" id="YP_010755212.1">
    <property type="nucleotide sequence ID" value="NC_073468.1"/>
</dbReference>
<dbReference type="GO" id="GO:0016787">
    <property type="term" value="F:hydrolase activity"/>
    <property type="evidence" value="ECO:0007669"/>
    <property type="project" value="UniProtKB-KW"/>
</dbReference>
<sequence length="430" mass="46197">MTIHDDALSAFRAVYDDELAGKEDQITALAESLADAESARDTALQELNVSKNLLATSFEQIENLSATVRAREAAIAELQARIKELEGQIAPPAPVRPEGAGFVKAESLTKKATLTATYAAAPSGSQITLPAETAEFGDFTMYDTRTVGAYGIGVYLVKGLRGLRGSGIDKSIVRQTPGVSTRKSQVPPNPPAGTVNYLNAGTNNLYYVRLGNTDGAVTVTDLTIQGTDQGHEYNGLQIYEAQESLLERVKVTGIPGSSSANPGETFSINIFRSHKTTARNIEIDGRRDGVAVAAAAIGVNFSDNVLIENSYLHDTKYGHGIAWFTCNNATMRNVKFRNIGGEVCANFERMAGTVILEKCDFGSGGRQAHMMLQSDTTSAVVKIIDPIFTGEKFNLRTGGGYQGNPNKQIVSDIKLIINGVERPDLLNIMR</sequence>
<dbReference type="GeneID" id="80019863"/>
<evidence type="ECO:0000313" key="6">
    <source>
        <dbReference type="Proteomes" id="UP000827768"/>
    </source>
</evidence>
<dbReference type="InterPro" id="IPR006626">
    <property type="entry name" value="PbH1"/>
</dbReference>
<dbReference type="InterPro" id="IPR011050">
    <property type="entry name" value="Pectin_lyase_fold/virulence"/>
</dbReference>
<keyword evidence="6" id="KW-1185">Reference proteome</keyword>
<dbReference type="GO" id="GO:0019058">
    <property type="term" value="P:viral life cycle"/>
    <property type="evidence" value="ECO:0007669"/>
    <property type="project" value="UniProtKB-ARBA"/>
</dbReference>
<dbReference type="Proteomes" id="UP000827768">
    <property type="component" value="Segment"/>
</dbReference>
<comment type="subcellular location">
    <subcellularLocation>
        <location evidence="1">Virion</location>
    </subcellularLocation>
</comment>
<feature type="coiled-coil region" evidence="3">
    <location>
        <begin position="19"/>
        <end position="88"/>
    </location>
</feature>
<accession>A0AAE8YA13</accession>
<dbReference type="GO" id="GO:0051701">
    <property type="term" value="P:biological process involved in interaction with host"/>
    <property type="evidence" value="ECO:0007669"/>
    <property type="project" value="UniProtKB-ARBA"/>
</dbReference>
<dbReference type="InterPro" id="IPR012334">
    <property type="entry name" value="Pectin_lyas_fold"/>
</dbReference>
<evidence type="ECO:0000256" key="3">
    <source>
        <dbReference type="SAM" id="Coils"/>
    </source>
</evidence>
<dbReference type="InterPro" id="IPR039448">
    <property type="entry name" value="Beta_helix"/>
</dbReference>
<keyword evidence="5" id="KW-0378">Hydrolase</keyword>
<proteinExistence type="predicted"/>
<dbReference type="SMART" id="SM00710">
    <property type="entry name" value="PbH1"/>
    <property type="match status" value="4"/>
</dbReference>
<keyword evidence="3" id="KW-0175">Coiled coil</keyword>
<dbReference type="KEGG" id="vg:80019863"/>
<dbReference type="SUPFAM" id="SSF51126">
    <property type="entry name" value="Pectin lyase-like"/>
    <property type="match status" value="1"/>
</dbReference>
<name>A0AAE8YA13_9CAUD</name>
<dbReference type="GO" id="GO:0044423">
    <property type="term" value="C:virion component"/>
    <property type="evidence" value="ECO:0007669"/>
    <property type="project" value="UniProtKB-KW"/>
</dbReference>
<gene>
    <name evidence="5" type="primary">222</name>
    <name evidence="5" type="ORF">SEA_PUMPERNICKEL_222</name>
</gene>
<reference evidence="5" key="1">
    <citation type="submission" date="2021-09" db="EMBL/GenBank/DDBJ databases">
        <authorList>
            <person name="Andersen S.H."/>
            <person name="Beall E.A."/>
            <person name="Cappelle B."/>
            <person name="Falteisek K.J."/>
            <person name="Fenske B.A."/>
            <person name="Gansluckner N.W."/>
            <person name="Gilbertson S.M."/>
            <person name="Krings K.J."/>
            <person name="Mobeck M."/>
            <person name="Odeku J.O."/>
            <person name="Poncelet M.E."/>
            <person name="Rohr J.R."/>
            <person name="Rolands L."/>
            <person name="Whipple C.D."/>
            <person name="Whipple E.M."/>
            <person name="Spring A.M."/>
            <person name="Klyczek K."/>
            <person name="Garlena R.A."/>
            <person name="Russell D.A."/>
            <person name="Pope W.H."/>
            <person name="Jacobs-Sera D."/>
            <person name="Hatfull G.F."/>
        </authorList>
    </citation>
    <scope>NUCLEOTIDE SEQUENCE</scope>
</reference>
<protein>
    <submittedName>
        <fullName evidence="5">Glycoside hydrolase</fullName>
    </submittedName>
</protein>
<evidence type="ECO:0000259" key="4">
    <source>
        <dbReference type="Pfam" id="PF13229"/>
    </source>
</evidence>
<dbReference type="EMBL" id="OK040790">
    <property type="protein sequence ID" value="UDL15972.1"/>
    <property type="molecule type" value="Genomic_DNA"/>
</dbReference>
<organism evidence="5 6">
    <name type="scientific">Microbacterium phage Pumpernickel</name>
    <dbReference type="NCBI Taxonomy" id="2885983"/>
    <lineage>
        <taxon>Viruses</taxon>
        <taxon>Duplodnaviria</taxon>
        <taxon>Heunggongvirae</taxon>
        <taxon>Uroviricota</taxon>
        <taxon>Caudoviricetes</taxon>
        <taxon>Pumpernickelvirus</taxon>
        <taxon>Pumpernickelvirus pumpernickel</taxon>
    </lineage>
</organism>
<dbReference type="Pfam" id="PF13229">
    <property type="entry name" value="Beta_helix"/>
    <property type="match status" value="1"/>
</dbReference>